<dbReference type="GeneID" id="39105858"/>
<proteinExistence type="predicted"/>
<dbReference type="EMBL" id="KX855660">
    <property type="protein sequence ID" value="AQQ80294.1"/>
    <property type="molecule type" value="Genomic_DNA"/>
</dbReference>
<keyword evidence="2" id="KW-1185">Reference proteome</keyword>
<sequence>MYSRDLCLLLVLRIMPNAGVVYEALPNKKCDTYFYTVYYRTFFAKTRTLRHQHTMRYTRNKHVVDLYTLFTSTISITRQLVLKI</sequence>
<evidence type="ECO:0000313" key="2">
    <source>
        <dbReference type="Proteomes" id="UP000203651"/>
    </source>
</evidence>
<name>A0A1S5YE90_9BBAC</name>
<reference evidence="1 2" key="1">
    <citation type="journal article" date="2017" name="PLoS ONE">
        <title>The Complete Genome Sequence of a Second Distinct Betabaculovirus from the True Armyworm, Mythimna unipuncta.</title>
        <authorList>
            <person name="Harrison R.L."/>
            <person name="Rowley D.L."/>
            <person name="Mowery J."/>
            <person name="Bauchan G.R."/>
            <person name="Theilmann D.A."/>
            <person name="Rohrmann G.F."/>
            <person name="Erlandson M.A."/>
        </authorList>
    </citation>
    <scope>NUCLEOTIDE SEQUENCE [LARGE SCALE GENOMIC DNA]</scope>
    <source>
        <strain evidence="1">MyunGV#8</strain>
    </source>
</reference>
<organism evidence="1 2">
    <name type="scientific">Betabaculovirus altermyunipunctae</name>
    <dbReference type="NCBI Taxonomy" id="3051996"/>
    <lineage>
        <taxon>Viruses</taxon>
        <taxon>Viruses incertae sedis</taxon>
        <taxon>Naldaviricetes</taxon>
        <taxon>Lefavirales</taxon>
        <taxon>Baculoviridae</taxon>
        <taxon>Betabaculovirus</taxon>
    </lineage>
</organism>
<evidence type="ECO:0000313" key="1">
    <source>
        <dbReference type="EMBL" id="AQQ80294.1"/>
    </source>
</evidence>
<dbReference type="Proteomes" id="UP000203651">
    <property type="component" value="Segment"/>
</dbReference>
<dbReference type="RefSeq" id="YP_009345745.1">
    <property type="nucleotide sequence ID" value="NC_033780.2"/>
</dbReference>
<protein>
    <submittedName>
        <fullName evidence="1">ORF27</fullName>
    </submittedName>
</protein>
<accession>A0A1S5YE90</accession>
<dbReference type="KEGG" id="vg:39105858"/>